<feature type="transmembrane region" description="Helical" evidence="7">
    <location>
        <begin position="107"/>
        <end position="128"/>
    </location>
</feature>
<accession>A0A3R5QXJ4</accession>
<dbReference type="SUPFAM" id="SSF161098">
    <property type="entry name" value="MetI-like"/>
    <property type="match status" value="1"/>
</dbReference>
<evidence type="ECO:0000256" key="4">
    <source>
        <dbReference type="ARBA" id="ARBA00022692"/>
    </source>
</evidence>
<protein>
    <submittedName>
        <fullName evidence="9">ABC transporter permease</fullName>
    </submittedName>
</protein>
<dbReference type="Gene3D" id="1.10.3720.10">
    <property type="entry name" value="MetI-like"/>
    <property type="match status" value="1"/>
</dbReference>
<comment type="subcellular location">
    <subcellularLocation>
        <location evidence="1 7">Cell membrane</location>
        <topology evidence="1 7">Multi-pass membrane protein</topology>
    </subcellularLocation>
</comment>
<evidence type="ECO:0000256" key="1">
    <source>
        <dbReference type="ARBA" id="ARBA00004651"/>
    </source>
</evidence>
<proteinExistence type="inferred from homology"/>
<sequence>MNKKYKNKITTALFVIPSLFIFVNVVIIPFIMGVIYSFTNWDGFAFTGASFVGIKNYISAFQDGKFAASFLLTTKYVIAMTILVNIVGLSLAMLVTSKVKFKNFFRAVYFLPNLIGGLILGFIWKFVFTKLFENLGQMTHTSKIFFNWLDNPTAAFWALVIVGVWQMAGYVMIIYIASIESISDEVLEAADIDGASAWTKFRKVTVPLIAPAFTVSLFVTLANSFKQYDTNLSLTNGGPFGSTELISMNIFSTAFGYNKYAEAQAKSIMFFLVIMIITIVQISITKKKEVEM</sequence>
<comment type="similarity">
    <text evidence="7">Belongs to the binding-protein-dependent transport system permease family.</text>
</comment>
<feature type="transmembrane region" description="Helical" evidence="7">
    <location>
        <begin position="204"/>
        <end position="225"/>
    </location>
</feature>
<feature type="transmembrane region" description="Helical" evidence="7">
    <location>
        <begin position="12"/>
        <end position="38"/>
    </location>
</feature>
<dbReference type="PROSITE" id="PS50928">
    <property type="entry name" value="ABC_TM1"/>
    <property type="match status" value="1"/>
</dbReference>
<dbReference type="InterPro" id="IPR051393">
    <property type="entry name" value="ABC_transporter_permease"/>
</dbReference>
<dbReference type="InterPro" id="IPR035906">
    <property type="entry name" value="MetI-like_sf"/>
</dbReference>
<keyword evidence="10" id="KW-1185">Reference proteome</keyword>
<dbReference type="AlphaFoldDB" id="A0A3R5QXJ4"/>
<evidence type="ECO:0000313" key="10">
    <source>
        <dbReference type="Proteomes" id="UP000286268"/>
    </source>
</evidence>
<dbReference type="CDD" id="cd06261">
    <property type="entry name" value="TM_PBP2"/>
    <property type="match status" value="1"/>
</dbReference>
<evidence type="ECO:0000256" key="5">
    <source>
        <dbReference type="ARBA" id="ARBA00022989"/>
    </source>
</evidence>
<keyword evidence="2 7" id="KW-0813">Transport</keyword>
<dbReference type="PANTHER" id="PTHR30193:SF37">
    <property type="entry name" value="INNER MEMBRANE ABC TRANSPORTER PERMEASE PROTEIN YCJO"/>
    <property type="match status" value="1"/>
</dbReference>
<name>A0A3R5QXJ4_9CLOT</name>
<organism evidence="9 10">
    <name type="scientific">Clostridium manihotivorum</name>
    <dbReference type="NCBI Taxonomy" id="2320868"/>
    <lineage>
        <taxon>Bacteria</taxon>
        <taxon>Bacillati</taxon>
        <taxon>Bacillota</taxon>
        <taxon>Clostridia</taxon>
        <taxon>Eubacteriales</taxon>
        <taxon>Clostridiaceae</taxon>
        <taxon>Clostridium</taxon>
    </lineage>
</organism>
<keyword evidence="3" id="KW-1003">Cell membrane</keyword>
<feature type="domain" description="ABC transmembrane type-1" evidence="8">
    <location>
        <begin position="70"/>
        <end position="281"/>
    </location>
</feature>
<keyword evidence="4 7" id="KW-0812">Transmembrane</keyword>
<dbReference type="OrthoDB" id="9786413at2"/>
<dbReference type="GO" id="GO:0055085">
    <property type="term" value="P:transmembrane transport"/>
    <property type="evidence" value="ECO:0007669"/>
    <property type="project" value="InterPro"/>
</dbReference>
<dbReference type="Proteomes" id="UP000286268">
    <property type="component" value="Chromosome"/>
</dbReference>
<evidence type="ECO:0000313" key="9">
    <source>
        <dbReference type="EMBL" id="QAA34999.1"/>
    </source>
</evidence>
<evidence type="ECO:0000256" key="7">
    <source>
        <dbReference type="RuleBase" id="RU363032"/>
    </source>
</evidence>
<gene>
    <name evidence="9" type="ORF">C1I91_27000</name>
</gene>
<dbReference type="InterPro" id="IPR000515">
    <property type="entry name" value="MetI-like"/>
</dbReference>
<dbReference type="PANTHER" id="PTHR30193">
    <property type="entry name" value="ABC TRANSPORTER PERMEASE PROTEIN"/>
    <property type="match status" value="1"/>
</dbReference>
<evidence type="ECO:0000256" key="2">
    <source>
        <dbReference type="ARBA" id="ARBA00022448"/>
    </source>
</evidence>
<feature type="transmembrane region" description="Helical" evidence="7">
    <location>
        <begin position="154"/>
        <end position="177"/>
    </location>
</feature>
<feature type="transmembrane region" description="Helical" evidence="7">
    <location>
        <begin position="267"/>
        <end position="284"/>
    </location>
</feature>
<dbReference type="GO" id="GO:0005886">
    <property type="term" value="C:plasma membrane"/>
    <property type="evidence" value="ECO:0007669"/>
    <property type="project" value="UniProtKB-SubCell"/>
</dbReference>
<dbReference type="EMBL" id="CP025746">
    <property type="protein sequence ID" value="QAA34999.1"/>
    <property type="molecule type" value="Genomic_DNA"/>
</dbReference>
<dbReference type="RefSeq" id="WP_128215693.1">
    <property type="nucleotide sequence ID" value="NZ_CP025746.1"/>
</dbReference>
<dbReference type="KEGG" id="cmah:C1I91_27000"/>
<keyword evidence="6 7" id="KW-0472">Membrane</keyword>
<dbReference type="Pfam" id="PF00528">
    <property type="entry name" value="BPD_transp_1"/>
    <property type="match status" value="1"/>
</dbReference>
<reference evidence="9 10" key="1">
    <citation type="submission" date="2018-01" db="EMBL/GenBank/DDBJ databases">
        <title>Genome Sequencing and Assembly of Anaerobacter polyendosporus strain CT4.</title>
        <authorList>
            <person name="Tachaapaikoon C."/>
            <person name="Sutheeworapong S."/>
            <person name="Jenjaroenpun P."/>
            <person name="Wongsurawat T."/>
            <person name="Nookeaw I."/>
            <person name="Cheawchanlertfa P."/>
            <person name="Kosugi A."/>
            <person name="Cheevadhanarak S."/>
            <person name="Ratanakhanokchai K."/>
        </authorList>
    </citation>
    <scope>NUCLEOTIDE SEQUENCE [LARGE SCALE GENOMIC DNA]</scope>
    <source>
        <strain evidence="9 10">CT4</strain>
    </source>
</reference>
<evidence type="ECO:0000256" key="3">
    <source>
        <dbReference type="ARBA" id="ARBA00022475"/>
    </source>
</evidence>
<keyword evidence="5 7" id="KW-1133">Transmembrane helix</keyword>
<evidence type="ECO:0000259" key="8">
    <source>
        <dbReference type="PROSITE" id="PS50928"/>
    </source>
</evidence>
<feature type="transmembrane region" description="Helical" evidence="7">
    <location>
        <begin position="76"/>
        <end position="95"/>
    </location>
</feature>
<evidence type="ECO:0000256" key="6">
    <source>
        <dbReference type="ARBA" id="ARBA00023136"/>
    </source>
</evidence>